<keyword evidence="3" id="KW-1185">Reference proteome</keyword>
<reference evidence="1" key="3">
    <citation type="submission" date="2011-03" db="EMBL/GenBank/DDBJ databases">
        <title>Annotation of Magnaporthe poae ATCC 64411.</title>
        <authorList>
            <person name="Ma L.-J."/>
            <person name="Dead R."/>
            <person name="Young S.K."/>
            <person name="Zeng Q."/>
            <person name="Gargeya S."/>
            <person name="Fitzgerald M."/>
            <person name="Haas B."/>
            <person name="Abouelleil A."/>
            <person name="Alvarado L."/>
            <person name="Arachchi H.M."/>
            <person name="Berlin A."/>
            <person name="Brown A."/>
            <person name="Chapman S.B."/>
            <person name="Chen Z."/>
            <person name="Dunbar C."/>
            <person name="Freedman E."/>
            <person name="Gearin G."/>
            <person name="Gellesch M."/>
            <person name="Goldberg J."/>
            <person name="Griggs A."/>
            <person name="Gujja S."/>
            <person name="Heiman D."/>
            <person name="Howarth C."/>
            <person name="Larson L."/>
            <person name="Lui A."/>
            <person name="MacDonald P.J.P."/>
            <person name="Mehta T."/>
            <person name="Montmayeur A."/>
            <person name="Murphy C."/>
            <person name="Neiman D."/>
            <person name="Pearson M."/>
            <person name="Priest M."/>
            <person name="Roberts A."/>
            <person name="Saif S."/>
            <person name="Shea T."/>
            <person name="Shenoy N."/>
            <person name="Sisk P."/>
            <person name="Stolte C."/>
            <person name="Sykes S."/>
            <person name="Yandava C."/>
            <person name="Wortman J."/>
            <person name="Nusbaum C."/>
            <person name="Birren B."/>
        </authorList>
    </citation>
    <scope>NUCLEOTIDE SEQUENCE</scope>
    <source>
        <strain evidence="1">ATCC 64411</strain>
    </source>
</reference>
<protein>
    <submittedName>
        <fullName evidence="1 2">Uncharacterized protein</fullName>
    </submittedName>
</protein>
<accession>A0A0C4E9L2</accession>
<dbReference type="AlphaFoldDB" id="A0A0C4E9L2"/>
<proteinExistence type="predicted"/>
<reference evidence="1" key="2">
    <citation type="submission" date="2010-05" db="EMBL/GenBank/DDBJ databases">
        <title>The Genome Sequence of Magnaporthe poae strain ATCC 64411.</title>
        <authorList>
            <consortium name="The Broad Institute Genome Sequencing Platform"/>
            <consortium name="Broad Institute Genome Sequencing Center for Infectious Disease"/>
            <person name="Ma L.-J."/>
            <person name="Dead R."/>
            <person name="Young S."/>
            <person name="Zeng Q."/>
            <person name="Koehrsen M."/>
            <person name="Alvarado L."/>
            <person name="Berlin A."/>
            <person name="Chapman S.B."/>
            <person name="Chen Z."/>
            <person name="Freedman E."/>
            <person name="Gellesch M."/>
            <person name="Goldberg J."/>
            <person name="Griggs A."/>
            <person name="Gujja S."/>
            <person name="Heilman E.R."/>
            <person name="Heiman D."/>
            <person name="Hepburn T."/>
            <person name="Howarth C."/>
            <person name="Jen D."/>
            <person name="Larson L."/>
            <person name="Mehta T."/>
            <person name="Neiman D."/>
            <person name="Pearson M."/>
            <person name="Roberts A."/>
            <person name="Saif S."/>
            <person name="Shea T."/>
            <person name="Shenoy N."/>
            <person name="Sisk P."/>
            <person name="Stolte C."/>
            <person name="Sykes S."/>
            <person name="Walk T."/>
            <person name="White J."/>
            <person name="Yandava C."/>
            <person name="Haas B."/>
            <person name="Nusbaum C."/>
            <person name="Birren B."/>
        </authorList>
    </citation>
    <scope>NUCLEOTIDE SEQUENCE</scope>
    <source>
        <strain evidence="1">ATCC 64411</strain>
    </source>
</reference>
<name>A0A0C4E9L2_MAGP6</name>
<evidence type="ECO:0000313" key="3">
    <source>
        <dbReference type="Proteomes" id="UP000011715"/>
    </source>
</evidence>
<gene>
    <name evidence="1" type="ORF">MAPG_09305</name>
</gene>
<reference evidence="2" key="4">
    <citation type="journal article" date="2015" name="G3 (Bethesda)">
        <title>Genome sequences of three phytopathogenic species of the Magnaporthaceae family of fungi.</title>
        <authorList>
            <person name="Okagaki L.H."/>
            <person name="Nunes C.C."/>
            <person name="Sailsbery J."/>
            <person name="Clay B."/>
            <person name="Brown D."/>
            <person name="John T."/>
            <person name="Oh Y."/>
            <person name="Young N."/>
            <person name="Fitzgerald M."/>
            <person name="Haas B.J."/>
            <person name="Zeng Q."/>
            <person name="Young S."/>
            <person name="Adiconis X."/>
            <person name="Fan L."/>
            <person name="Levin J.Z."/>
            <person name="Mitchell T.K."/>
            <person name="Okubara P.A."/>
            <person name="Farman M.L."/>
            <person name="Kohn L.M."/>
            <person name="Birren B."/>
            <person name="Ma L.-J."/>
            <person name="Dean R.A."/>
        </authorList>
    </citation>
    <scope>NUCLEOTIDE SEQUENCE</scope>
    <source>
        <strain evidence="2">ATCC 64411 / 73-15</strain>
    </source>
</reference>
<evidence type="ECO:0000313" key="2">
    <source>
        <dbReference type="EnsemblFungi" id="MAPG_09305T0"/>
    </source>
</evidence>
<sequence>MVGWCWHGNFGLRASNFCYQRVCVCVWGLGDGYASRSPVSSLRVYCPGQSKTQDRSTFNSTPGPVA</sequence>
<reference evidence="3" key="1">
    <citation type="submission" date="2010-05" db="EMBL/GenBank/DDBJ databases">
        <title>The genome sequence of Magnaporthe poae strain ATCC 64411.</title>
        <authorList>
            <person name="Ma L.-J."/>
            <person name="Dead R."/>
            <person name="Young S."/>
            <person name="Zeng Q."/>
            <person name="Koehrsen M."/>
            <person name="Alvarado L."/>
            <person name="Berlin A."/>
            <person name="Chapman S.B."/>
            <person name="Chen Z."/>
            <person name="Freedman E."/>
            <person name="Gellesch M."/>
            <person name="Goldberg J."/>
            <person name="Griggs A."/>
            <person name="Gujja S."/>
            <person name="Heilman E.R."/>
            <person name="Heiman D."/>
            <person name="Hepburn T."/>
            <person name="Howarth C."/>
            <person name="Jen D."/>
            <person name="Larson L."/>
            <person name="Mehta T."/>
            <person name="Neiman D."/>
            <person name="Pearson M."/>
            <person name="Roberts A."/>
            <person name="Saif S."/>
            <person name="Shea T."/>
            <person name="Shenoy N."/>
            <person name="Sisk P."/>
            <person name="Stolte C."/>
            <person name="Sykes S."/>
            <person name="Walk T."/>
            <person name="White J."/>
            <person name="Yandava C."/>
            <person name="Haas B."/>
            <person name="Nusbaum C."/>
            <person name="Birren B."/>
        </authorList>
    </citation>
    <scope>NUCLEOTIDE SEQUENCE [LARGE SCALE GENOMIC DNA]</scope>
    <source>
        <strain evidence="3">ATCC 64411 / 73-15</strain>
    </source>
</reference>
<evidence type="ECO:0000313" key="1">
    <source>
        <dbReference type="EMBL" id="KLU90342.1"/>
    </source>
</evidence>
<dbReference type="EMBL" id="GL876974">
    <property type="protein sequence ID" value="KLU90342.1"/>
    <property type="molecule type" value="Genomic_DNA"/>
</dbReference>
<reference evidence="2" key="5">
    <citation type="submission" date="2015-06" db="UniProtKB">
        <authorList>
            <consortium name="EnsemblFungi"/>
        </authorList>
    </citation>
    <scope>IDENTIFICATION</scope>
    <source>
        <strain evidence="2">ATCC 64411</strain>
    </source>
</reference>
<organism evidence="2 3">
    <name type="scientific">Magnaporthiopsis poae (strain ATCC 64411 / 73-15)</name>
    <name type="common">Kentucky bluegrass fungus</name>
    <name type="synonym">Magnaporthe poae</name>
    <dbReference type="NCBI Taxonomy" id="644358"/>
    <lineage>
        <taxon>Eukaryota</taxon>
        <taxon>Fungi</taxon>
        <taxon>Dikarya</taxon>
        <taxon>Ascomycota</taxon>
        <taxon>Pezizomycotina</taxon>
        <taxon>Sordariomycetes</taxon>
        <taxon>Sordariomycetidae</taxon>
        <taxon>Magnaporthales</taxon>
        <taxon>Magnaporthaceae</taxon>
        <taxon>Magnaporthiopsis</taxon>
    </lineage>
</organism>
<dbReference type="EnsemblFungi" id="MAPG_09305T0">
    <property type="protein sequence ID" value="MAPG_09305T0"/>
    <property type="gene ID" value="MAPG_09305"/>
</dbReference>
<dbReference type="Proteomes" id="UP000011715">
    <property type="component" value="Unassembled WGS sequence"/>
</dbReference>
<dbReference type="EMBL" id="ADBL01002276">
    <property type="status" value="NOT_ANNOTATED_CDS"/>
    <property type="molecule type" value="Genomic_DNA"/>
</dbReference>
<dbReference type="VEuPathDB" id="FungiDB:MAPG_09305"/>